<proteinExistence type="predicted"/>
<feature type="compositionally biased region" description="Basic and acidic residues" evidence="1">
    <location>
        <begin position="75"/>
        <end position="87"/>
    </location>
</feature>
<keyword evidence="3" id="KW-1185">Reference proteome</keyword>
<evidence type="ECO:0000256" key="1">
    <source>
        <dbReference type="SAM" id="MobiDB-lite"/>
    </source>
</evidence>
<dbReference type="OrthoDB" id="70030at2759"/>
<sequence length="166" mass="19125">MGASDSKRTMVVDRDDIMVTQGVLKRLTSKEKASEPETKPEDGSGMELDYAIPSRRIRQIESAYEEKLKMMEEKEAQAKSRLQKYEEQSEQQLQTQKEEFSQAMDEVENKFMRNTGSPVCQDIQQDVFHCYQNNPEQTLNCSSQVRAFTSCVDDARKDAYDMSKKA</sequence>
<evidence type="ECO:0000313" key="2">
    <source>
        <dbReference type="EMBL" id="OWF43584.1"/>
    </source>
</evidence>
<dbReference type="STRING" id="6573.A0A210Q4B6"/>
<protein>
    <submittedName>
        <fullName evidence="2">Coiled-coil-helix-coiled-coil-helix domain-containing protein 3, mitochondrial</fullName>
    </submittedName>
</protein>
<dbReference type="GO" id="GO:0007007">
    <property type="term" value="P:inner mitochondrial membrane organization"/>
    <property type="evidence" value="ECO:0007669"/>
    <property type="project" value="TreeGrafter"/>
</dbReference>
<feature type="region of interest" description="Disordered" evidence="1">
    <location>
        <begin position="75"/>
        <end position="100"/>
    </location>
</feature>
<dbReference type="Proteomes" id="UP000242188">
    <property type="component" value="Unassembled WGS sequence"/>
</dbReference>
<dbReference type="Pfam" id="PF07956">
    <property type="entry name" value="DUF1690"/>
    <property type="match status" value="1"/>
</dbReference>
<name>A0A210Q4B6_MIZYE</name>
<reference evidence="2 3" key="1">
    <citation type="journal article" date="2017" name="Nat. Ecol. Evol.">
        <title>Scallop genome provides insights into evolution of bilaterian karyotype and development.</title>
        <authorList>
            <person name="Wang S."/>
            <person name="Zhang J."/>
            <person name="Jiao W."/>
            <person name="Li J."/>
            <person name="Xun X."/>
            <person name="Sun Y."/>
            <person name="Guo X."/>
            <person name="Huan P."/>
            <person name="Dong B."/>
            <person name="Zhang L."/>
            <person name="Hu X."/>
            <person name="Sun X."/>
            <person name="Wang J."/>
            <person name="Zhao C."/>
            <person name="Wang Y."/>
            <person name="Wang D."/>
            <person name="Huang X."/>
            <person name="Wang R."/>
            <person name="Lv J."/>
            <person name="Li Y."/>
            <person name="Zhang Z."/>
            <person name="Liu B."/>
            <person name="Lu W."/>
            <person name="Hui Y."/>
            <person name="Liang J."/>
            <person name="Zhou Z."/>
            <person name="Hou R."/>
            <person name="Li X."/>
            <person name="Liu Y."/>
            <person name="Li H."/>
            <person name="Ning X."/>
            <person name="Lin Y."/>
            <person name="Zhao L."/>
            <person name="Xing Q."/>
            <person name="Dou J."/>
            <person name="Li Y."/>
            <person name="Mao J."/>
            <person name="Guo H."/>
            <person name="Dou H."/>
            <person name="Li T."/>
            <person name="Mu C."/>
            <person name="Jiang W."/>
            <person name="Fu Q."/>
            <person name="Fu X."/>
            <person name="Miao Y."/>
            <person name="Liu J."/>
            <person name="Yu Q."/>
            <person name="Li R."/>
            <person name="Liao H."/>
            <person name="Li X."/>
            <person name="Kong Y."/>
            <person name="Jiang Z."/>
            <person name="Chourrout D."/>
            <person name="Li R."/>
            <person name="Bao Z."/>
        </authorList>
    </citation>
    <scope>NUCLEOTIDE SEQUENCE [LARGE SCALE GENOMIC DNA]</scope>
    <source>
        <strain evidence="2 3">PY_sf001</strain>
    </source>
</reference>
<dbReference type="AlphaFoldDB" id="A0A210Q4B6"/>
<accession>A0A210Q4B6</accession>
<dbReference type="InterPro" id="IPR052632">
    <property type="entry name" value="MICOS_subunit_Mic19"/>
</dbReference>
<dbReference type="EMBL" id="NEDP02005055">
    <property type="protein sequence ID" value="OWF43584.1"/>
    <property type="molecule type" value="Genomic_DNA"/>
</dbReference>
<dbReference type="GO" id="GO:0061617">
    <property type="term" value="C:MICOS complex"/>
    <property type="evidence" value="ECO:0007669"/>
    <property type="project" value="TreeGrafter"/>
</dbReference>
<feature type="region of interest" description="Disordered" evidence="1">
    <location>
        <begin position="23"/>
        <end position="51"/>
    </location>
</feature>
<dbReference type="PANTHER" id="PTHR21588:SF18">
    <property type="entry name" value="MICOS COMPLEX SUBUNIT MIC19"/>
    <property type="match status" value="1"/>
</dbReference>
<feature type="compositionally biased region" description="Basic and acidic residues" evidence="1">
    <location>
        <begin position="28"/>
        <end position="42"/>
    </location>
</feature>
<evidence type="ECO:0000313" key="3">
    <source>
        <dbReference type="Proteomes" id="UP000242188"/>
    </source>
</evidence>
<gene>
    <name evidence="2" type="ORF">KP79_PYT11229</name>
</gene>
<dbReference type="InterPro" id="IPR012471">
    <property type="entry name" value="DUF1690"/>
</dbReference>
<dbReference type="PANTHER" id="PTHR21588">
    <property type="entry name" value="COILED-COIL-HELIX-COILED-COIL-HELIX DOMAIN CONTAINING 6"/>
    <property type="match status" value="1"/>
</dbReference>
<organism evidence="2 3">
    <name type="scientific">Mizuhopecten yessoensis</name>
    <name type="common">Japanese scallop</name>
    <name type="synonym">Patinopecten yessoensis</name>
    <dbReference type="NCBI Taxonomy" id="6573"/>
    <lineage>
        <taxon>Eukaryota</taxon>
        <taxon>Metazoa</taxon>
        <taxon>Spiralia</taxon>
        <taxon>Lophotrochozoa</taxon>
        <taxon>Mollusca</taxon>
        <taxon>Bivalvia</taxon>
        <taxon>Autobranchia</taxon>
        <taxon>Pteriomorphia</taxon>
        <taxon>Pectinida</taxon>
        <taxon>Pectinoidea</taxon>
        <taxon>Pectinidae</taxon>
        <taxon>Mizuhopecten</taxon>
    </lineage>
</organism>
<comment type="caution">
    <text evidence="2">The sequence shown here is derived from an EMBL/GenBank/DDBJ whole genome shotgun (WGS) entry which is preliminary data.</text>
</comment>